<evidence type="ECO:0000256" key="1">
    <source>
        <dbReference type="SAM" id="MobiDB-lite"/>
    </source>
</evidence>
<feature type="region of interest" description="Disordered" evidence="1">
    <location>
        <begin position="222"/>
        <end position="243"/>
    </location>
</feature>
<dbReference type="InterPro" id="IPR024500">
    <property type="entry name" value="DUF3074"/>
</dbReference>
<keyword evidence="4" id="KW-1185">Reference proteome</keyword>
<dbReference type="EMBL" id="KB469298">
    <property type="protein sequence ID" value="EPQ58285.1"/>
    <property type="molecule type" value="Genomic_DNA"/>
</dbReference>
<feature type="domain" description="DUF3074" evidence="2">
    <location>
        <begin position="53"/>
        <end position="214"/>
    </location>
</feature>
<dbReference type="RefSeq" id="XP_007863510.1">
    <property type="nucleotide sequence ID" value="XM_007865319.1"/>
</dbReference>
<dbReference type="OMA" id="GDGAPWH"/>
<gene>
    <name evidence="3" type="ORF">GLOTRDRAFT_110116</name>
</gene>
<organism evidence="3 4">
    <name type="scientific">Gloeophyllum trabeum (strain ATCC 11539 / FP-39264 / Madison 617)</name>
    <name type="common">Brown rot fungus</name>
    <dbReference type="NCBI Taxonomy" id="670483"/>
    <lineage>
        <taxon>Eukaryota</taxon>
        <taxon>Fungi</taxon>
        <taxon>Dikarya</taxon>
        <taxon>Basidiomycota</taxon>
        <taxon>Agaricomycotina</taxon>
        <taxon>Agaricomycetes</taxon>
        <taxon>Gloeophyllales</taxon>
        <taxon>Gloeophyllaceae</taxon>
        <taxon>Gloeophyllum</taxon>
    </lineage>
</organism>
<dbReference type="InterPro" id="IPR023393">
    <property type="entry name" value="START-like_dom_sf"/>
</dbReference>
<name>S7RU84_GLOTA</name>
<dbReference type="PANTHER" id="PTHR40370">
    <property type="entry name" value="EXPRESSED PROTEIN"/>
    <property type="match status" value="1"/>
</dbReference>
<evidence type="ECO:0000313" key="3">
    <source>
        <dbReference type="EMBL" id="EPQ58285.1"/>
    </source>
</evidence>
<accession>S7RU84</accession>
<dbReference type="Proteomes" id="UP000030669">
    <property type="component" value="Unassembled WGS sequence"/>
</dbReference>
<proteinExistence type="predicted"/>
<dbReference type="AlphaFoldDB" id="S7RU84"/>
<dbReference type="HOGENOM" id="CLU_078586_0_1_1"/>
<dbReference type="GeneID" id="19299151"/>
<sequence length="243" mass="27095">MSGFQLNITPLKPSAAAREVLESTKTWKQGKSFHKNTVKTYSRPKGPNDSAAWYCRVSEHTTEDATFDEFWDKLGHDKAQNEKEFIEDIKKVTLVKRISDTQAIWSMFYNFPPPISPRVFTVLQTVHLDQSSPRTGLIVSIPMDLSGDPELCQLQEKGVMGRYVSVERIQELGDGKVEWRMATSSTPGGRIPQFVADRSMAGKISDDVPHFLHWFHSVRSPSKTEAAPSSESASIPAPAATQG</sequence>
<dbReference type="STRING" id="670483.S7RU84"/>
<dbReference type="eggNOG" id="ENOG502QTT5">
    <property type="taxonomic scope" value="Eukaryota"/>
</dbReference>
<protein>
    <recommendedName>
        <fullName evidence="2">DUF3074 domain-containing protein</fullName>
    </recommendedName>
</protein>
<evidence type="ECO:0000313" key="4">
    <source>
        <dbReference type="Proteomes" id="UP000030669"/>
    </source>
</evidence>
<dbReference type="Pfam" id="PF11274">
    <property type="entry name" value="DUF3074"/>
    <property type="match status" value="1"/>
</dbReference>
<dbReference type="PANTHER" id="PTHR40370:SF1">
    <property type="entry name" value="DUF3074 DOMAIN-CONTAINING PROTEIN"/>
    <property type="match status" value="1"/>
</dbReference>
<dbReference type="SUPFAM" id="SSF55961">
    <property type="entry name" value="Bet v1-like"/>
    <property type="match status" value="1"/>
</dbReference>
<dbReference type="OrthoDB" id="6423603at2759"/>
<reference evidence="3 4" key="1">
    <citation type="journal article" date="2012" name="Science">
        <title>The Paleozoic origin of enzymatic lignin decomposition reconstructed from 31 fungal genomes.</title>
        <authorList>
            <person name="Floudas D."/>
            <person name="Binder M."/>
            <person name="Riley R."/>
            <person name="Barry K."/>
            <person name="Blanchette R.A."/>
            <person name="Henrissat B."/>
            <person name="Martinez A.T."/>
            <person name="Otillar R."/>
            <person name="Spatafora J.W."/>
            <person name="Yadav J.S."/>
            <person name="Aerts A."/>
            <person name="Benoit I."/>
            <person name="Boyd A."/>
            <person name="Carlson A."/>
            <person name="Copeland A."/>
            <person name="Coutinho P.M."/>
            <person name="de Vries R.P."/>
            <person name="Ferreira P."/>
            <person name="Findley K."/>
            <person name="Foster B."/>
            <person name="Gaskell J."/>
            <person name="Glotzer D."/>
            <person name="Gorecki P."/>
            <person name="Heitman J."/>
            <person name="Hesse C."/>
            <person name="Hori C."/>
            <person name="Igarashi K."/>
            <person name="Jurgens J.A."/>
            <person name="Kallen N."/>
            <person name="Kersten P."/>
            <person name="Kohler A."/>
            <person name="Kuees U."/>
            <person name="Kumar T.K.A."/>
            <person name="Kuo A."/>
            <person name="LaButti K."/>
            <person name="Larrondo L.F."/>
            <person name="Lindquist E."/>
            <person name="Ling A."/>
            <person name="Lombard V."/>
            <person name="Lucas S."/>
            <person name="Lundell T."/>
            <person name="Martin R."/>
            <person name="McLaughlin D.J."/>
            <person name="Morgenstern I."/>
            <person name="Morin E."/>
            <person name="Murat C."/>
            <person name="Nagy L.G."/>
            <person name="Nolan M."/>
            <person name="Ohm R.A."/>
            <person name="Patyshakuliyeva A."/>
            <person name="Rokas A."/>
            <person name="Ruiz-Duenas F.J."/>
            <person name="Sabat G."/>
            <person name="Salamov A."/>
            <person name="Samejima M."/>
            <person name="Schmutz J."/>
            <person name="Slot J.C."/>
            <person name="St John F."/>
            <person name="Stenlid J."/>
            <person name="Sun H."/>
            <person name="Sun S."/>
            <person name="Syed K."/>
            <person name="Tsang A."/>
            <person name="Wiebenga A."/>
            <person name="Young D."/>
            <person name="Pisabarro A."/>
            <person name="Eastwood D.C."/>
            <person name="Martin F."/>
            <person name="Cullen D."/>
            <person name="Grigoriev I.V."/>
            <person name="Hibbett D.S."/>
        </authorList>
    </citation>
    <scope>NUCLEOTIDE SEQUENCE [LARGE SCALE GENOMIC DNA]</scope>
    <source>
        <strain evidence="3 4">ATCC 11539</strain>
    </source>
</reference>
<dbReference type="KEGG" id="gtr:GLOTRDRAFT_110116"/>
<dbReference type="Gene3D" id="3.30.530.20">
    <property type="match status" value="1"/>
</dbReference>
<evidence type="ECO:0000259" key="2">
    <source>
        <dbReference type="Pfam" id="PF11274"/>
    </source>
</evidence>